<feature type="region of interest" description="Disordered" evidence="7">
    <location>
        <begin position="107"/>
        <end position="133"/>
    </location>
</feature>
<dbReference type="SUPFAM" id="SSF81665">
    <property type="entry name" value="Calcium ATPase, transmembrane domain M"/>
    <property type="match status" value="1"/>
</dbReference>
<evidence type="ECO:0000256" key="4">
    <source>
        <dbReference type="ARBA" id="ARBA00022842"/>
    </source>
</evidence>
<proteinExistence type="predicted"/>
<accession>A0ABP1RSA0</accession>
<evidence type="ECO:0000256" key="2">
    <source>
        <dbReference type="ARBA" id="ARBA00022692"/>
    </source>
</evidence>
<name>A0ABP1RSA0_9HEXA</name>
<dbReference type="PANTHER" id="PTHR24092:SF175">
    <property type="entry name" value="PHOSPHOLIPID-TRANSPORTING ATPASE"/>
    <property type="match status" value="1"/>
</dbReference>
<gene>
    <name evidence="10" type="ORF">ODALV1_LOCUS25464</name>
</gene>
<sequence>MNSIVLFLLEWKKNPNSVLRPGVDVDLQETSGFLNRFISFHVKMYWHRSNNLIMVTYLIERWLDYFRSKPLVQRRWRRIYKGDVPYLTDSQNDILVERKTGSYVSDAASDEDINTDPTPPFPVRRQSIDPDSMSSVKPEIVTEKYTDNLVITARTIIESPVHPFTAVSPLAFVIFVTAVKQGYEDWLRHKNDDQVNNRPVRVIRDGKLMLRYCPSGLPHFKSEKDFNTCHLILECEHPCEDLYEFNGQLLIPADKLALMHMAQSRSTSSTHLQDDVNQSSHQIPRLSNENEIQPQPSHHTMHVADYAGGIIRQGMTDFLSIPLTMENVVLRGTRLKNTDYIFGIVVYTGKDTRLARNSEKSEAKFSTVESAINYYLIFFIIILLFLVIFCSTVHFVVDWFPETGGTEGPWYINDNSPSKNPKDTTNVLNIVASFTILFNYIIPISLYVTVELQKFLGSKFFVWDLEMVDDEGRPALCNTSDLNEELGQIEYIFSDKTGTLTQNLMKFHHCTVGNLRYEYQSDHRLHQFSKEKNDTDENSIVDVVDSNELLEFFKTLAICHSVEVVPKRRTSLDGGSTEIKFFKSERKSKLGNRPKSLATSIPDPDANEIKPDRSSWEYQASSPDEKALLEACETLGVAFKGVKDGVMELDIGGTFEYYKRLMHLEFDADGPSYFGNSFVIDGDSLSVAFKICPDLLRSVSMAAFRVVCCRMAPLQKAQVVQMVKNSAGSPTCCAVGDGANDCAMILAAHVGIGILGKEGRQAARCADFAIAKFGFLRKAILVHGHWYYVRLANLANYFFYKNVVFIMPQFFFSFHSNFSTQPLFDSLFLMFYNILFCACPVFYYGLTEQPYSAETLLKQPHLYKKNRRNVLMTIGEFLSWITFSAWHSVVCYYLPYLAWDNFENMNDSSTFGTIVFTCVVLVVNIKMAVETVFINWWIIASHIYSYATYFCLSFLYSEVDLRIIGLRPGEFRHVFLTMLNSTSFWLLMLLVGVAAILPDVTFASFNRFVVHRGLKLND</sequence>
<dbReference type="InterPro" id="IPR001757">
    <property type="entry name" value="P_typ_ATPase"/>
</dbReference>
<evidence type="ECO:0000256" key="3">
    <source>
        <dbReference type="ARBA" id="ARBA00022723"/>
    </source>
</evidence>
<dbReference type="Proteomes" id="UP001642540">
    <property type="component" value="Unassembled WGS sequence"/>
</dbReference>
<dbReference type="EMBL" id="CAXLJM020000104">
    <property type="protein sequence ID" value="CAL8134312.1"/>
    <property type="molecule type" value="Genomic_DNA"/>
</dbReference>
<evidence type="ECO:0000313" key="11">
    <source>
        <dbReference type="Proteomes" id="UP001642540"/>
    </source>
</evidence>
<dbReference type="PRINTS" id="PR00119">
    <property type="entry name" value="CATATPASE"/>
</dbReference>
<dbReference type="InterPro" id="IPR032630">
    <property type="entry name" value="P_typ_ATPase_c"/>
</dbReference>
<dbReference type="InterPro" id="IPR036412">
    <property type="entry name" value="HAD-like_sf"/>
</dbReference>
<dbReference type="Gene3D" id="3.40.1110.10">
    <property type="entry name" value="Calcium-transporting ATPase, cytoplasmic domain N"/>
    <property type="match status" value="1"/>
</dbReference>
<dbReference type="InterPro" id="IPR023298">
    <property type="entry name" value="ATPase_P-typ_TM_dom_sf"/>
</dbReference>
<evidence type="ECO:0000256" key="5">
    <source>
        <dbReference type="ARBA" id="ARBA00022989"/>
    </source>
</evidence>
<keyword evidence="11" id="KW-1185">Reference proteome</keyword>
<keyword evidence="3" id="KW-0479">Metal-binding</keyword>
<evidence type="ECO:0000256" key="6">
    <source>
        <dbReference type="ARBA" id="ARBA00023136"/>
    </source>
</evidence>
<dbReference type="Gene3D" id="3.40.50.1000">
    <property type="entry name" value="HAD superfamily/HAD-like"/>
    <property type="match status" value="2"/>
</dbReference>
<keyword evidence="5 8" id="KW-1133">Transmembrane helix</keyword>
<dbReference type="PANTHER" id="PTHR24092">
    <property type="entry name" value="PROBABLE PHOSPHOLIPID-TRANSPORTING ATPASE"/>
    <property type="match status" value="1"/>
</dbReference>
<dbReference type="InterPro" id="IPR018303">
    <property type="entry name" value="ATPase_P-typ_P_site"/>
</dbReference>
<dbReference type="Gene3D" id="2.70.150.10">
    <property type="entry name" value="Calcium-transporting ATPase, cytoplasmic transduction domain A"/>
    <property type="match status" value="1"/>
</dbReference>
<feature type="transmembrane region" description="Helical" evidence="8">
    <location>
        <begin position="911"/>
        <end position="929"/>
    </location>
</feature>
<organism evidence="10 11">
    <name type="scientific">Orchesella dallaii</name>
    <dbReference type="NCBI Taxonomy" id="48710"/>
    <lineage>
        <taxon>Eukaryota</taxon>
        <taxon>Metazoa</taxon>
        <taxon>Ecdysozoa</taxon>
        <taxon>Arthropoda</taxon>
        <taxon>Hexapoda</taxon>
        <taxon>Collembola</taxon>
        <taxon>Entomobryomorpha</taxon>
        <taxon>Entomobryoidea</taxon>
        <taxon>Orchesellidae</taxon>
        <taxon>Orchesellinae</taxon>
        <taxon>Orchesella</taxon>
    </lineage>
</organism>
<evidence type="ECO:0000313" key="10">
    <source>
        <dbReference type="EMBL" id="CAL8134312.1"/>
    </source>
</evidence>
<feature type="transmembrane region" description="Helical" evidence="8">
    <location>
        <begin position="374"/>
        <end position="397"/>
    </location>
</feature>
<evidence type="ECO:0000256" key="8">
    <source>
        <dbReference type="SAM" id="Phobius"/>
    </source>
</evidence>
<dbReference type="SUPFAM" id="SSF56784">
    <property type="entry name" value="HAD-like"/>
    <property type="match status" value="1"/>
</dbReference>
<reference evidence="10 11" key="1">
    <citation type="submission" date="2024-08" db="EMBL/GenBank/DDBJ databases">
        <authorList>
            <person name="Cucini C."/>
            <person name="Frati F."/>
        </authorList>
    </citation>
    <scope>NUCLEOTIDE SEQUENCE [LARGE SCALE GENOMIC DNA]</scope>
</reference>
<keyword evidence="2 8" id="KW-0812">Transmembrane</keyword>
<feature type="domain" description="P-type ATPase C-terminal" evidence="9">
    <location>
        <begin position="763"/>
        <end position="1009"/>
    </location>
</feature>
<dbReference type="Pfam" id="PF16212">
    <property type="entry name" value="PhoLip_ATPase_C"/>
    <property type="match status" value="1"/>
</dbReference>
<feature type="region of interest" description="Disordered" evidence="7">
    <location>
        <begin position="267"/>
        <end position="297"/>
    </location>
</feature>
<feature type="transmembrane region" description="Helical" evidence="8">
    <location>
        <begin position="936"/>
        <end position="956"/>
    </location>
</feature>
<feature type="transmembrane region" description="Helical" evidence="8">
    <location>
        <begin position="984"/>
        <end position="1005"/>
    </location>
</feature>
<dbReference type="Gene3D" id="1.20.1110.10">
    <property type="entry name" value="Calcium-transporting ATPase, transmembrane domain"/>
    <property type="match status" value="1"/>
</dbReference>
<feature type="transmembrane region" description="Helical" evidence="8">
    <location>
        <begin position="877"/>
        <end position="899"/>
    </location>
</feature>
<dbReference type="NCBIfam" id="TIGR01494">
    <property type="entry name" value="ATPase_P-type"/>
    <property type="match status" value="2"/>
</dbReference>
<dbReference type="InterPro" id="IPR023299">
    <property type="entry name" value="ATPase_P-typ_cyto_dom_N"/>
</dbReference>
<evidence type="ECO:0000259" key="9">
    <source>
        <dbReference type="Pfam" id="PF16212"/>
    </source>
</evidence>
<keyword evidence="4" id="KW-0460">Magnesium</keyword>
<dbReference type="PROSITE" id="PS00154">
    <property type="entry name" value="ATPASE_E1_E2"/>
    <property type="match status" value="1"/>
</dbReference>
<evidence type="ECO:0000256" key="7">
    <source>
        <dbReference type="SAM" id="MobiDB-lite"/>
    </source>
</evidence>
<comment type="caution">
    <text evidence="10">The sequence shown here is derived from an EMBL/GenBank/DDBJ whole genome shotgun (WGS) entry which is preliminary data.</text>
</comment>
<keyword evidence="6 8" id="KW-0472">Membrane</keyword>
<feature type="transmembrane region" description="Helical" evidence="8">
    <location>
        <begin position="427"/>
        <end position="450"/>
    </location>
</feature>
<protein>
    <recommendedName>
        <fullName evidence="9">P-type ATPase C-terminal domain-containing protein</fullName>
    </recommendedName>
</protein>
<feature type="transmembrane region" description="Helical" evidence="8">
    <location>
        <begin position="797"/>
        <end position="815"/>
    </location>
</feature>
<feature type="transmembrane region" description="Helical" evidence="8">
    <location>
        <begin position="827"/>
        <end position="846"/>
    </location>
</feature>
<comment type="subcellular location">
    <subcellularLocation>
        <location evidence="1">Membrane</location>
        <topology evidence="1">Multi-pass membrane protein</topology>
    </subcellularLocation>
</comment>
<dbReference type="InterPro" id="IPR023214">
    <property type="entry name" value="HAD_sf"/>
</dbReference>
<evidence type="ECO:0000256" key="1">
    <source>
        <dbReference type="ARBA" id="ARBA00004141"/>
    </source>
</evidence>